<name>A0ABU9D4R0_9PROT</name>
<accession>A0ABU9D4R0</accession>
<dbReference type="RefSeq" id="WP_341369614.1">
    <property type="nucleotide sequence ID" value="NZ_JBBPCO010000002.1"/>
</dbReference>
<dbReference type="Gene3D" id="1.10.8.60">
    <property type="match status" value="1"/>
</dbReference>
<protein>
    <submittedName>
        <fullName evidence="3">DnaA regulatory inactivator Hda</fullName>
    </submittedName>
</protein>
<evidence type="ECO:0000259" key="2">
    <source>
        <dbReference type="Pfam" id="PF22688"/>
    </source>
</evidence>
<dbReference type="Proteomes" id="UP001446205">
    <property type="component" value="Unassembled WGS sequence"/>
</dbReference>
<proteinExistence type="predicted"/>
<dbReference type="PANTHER" id="PTHR30050:SF5">
    <property type="entry name" value="DNAA REGULATORY INACTIVATOR HDA"/>
    <property type="match status" value="1"/>
</dbReference>
<feature type="domain" description="Chromosomal replication initiator protein DnaA ATPAse" evidence="1">
    <location>
        <begin position="20"/>
        <end position="166"/>
    </location>
</feature>
<dbReference type="SUPFAM" id="SSF52540">
    <property type="entry name" value="P-loop containing nucleoside triphosphate hydrolases"/>
    <property type="match status" value="1"/>
</dbReference>
<evidence type="ECO:0000313" key="4">
    <source>
        <dbReference type="Proteomes" id="UP001446205"/>
    </source>
</evidence>
<evidence type="ECO:0000313" key="3">
    <source>
        <dbReference type="EMBL" id="MEK8088547.1"/>
    </source>
</evidence>
<dbReference type="Pfam" id="PF22688">
    <property type="entry name" value="Hda_lid"/>
    <property type="match status" value="1"/>
</dbReference>
<dbReference type="InterPro" id="IPR013317">
    <property type="entry name" value="DnaA_dom"/>
</dbReference>
<feature type="domain" description="Hda lid" evidence="2">
    <location>
        <begin position="174"/>
        <end position="238"/>
    </location>
</feature>
<sequence length="240" mass="26443">MSFSPSLQLPLDLGFPDELHFEGYYRSAGNAEALEAVSTLARAEAPVHSVYLWGPSGTGKTHLLVAAARQMADAGWSPYIDMVDFAAQMPAGEPSQWLAGLERASLVCFDRMESIAGDIRWEEAVFHCFNRLQAQGGRLLMAGRQAPAATSWALADWASRASWGLVLGLPPLQDQDRLGILQLRAAARGLELPGEVGEFLLQRYPRDIRQLNRILDELDRAALAAARRLTIPFVRSVLRF</sequence>
<keyword evidence="4" id="KW-1185">Reference proteome</keyword>
<comment type="caution">
    <text evidence="3">The sequence shown here is derived from an EMBL/GenBank/DDBJ whole genome shotgun (WGS) entry which is preliminary data.</text>
</comment>
<dbReference type="EMBL" id="JBBPCO010000002">
    <property type="protein sequence ID" value="MEK8088547.1"/>
    <property type="molecule type" value="Genomic_DNA"/>
</dbReference>
<dbReference type="Gene3D" id="3.40.50.300">
    <property type="entry name" value="P-loop containing nucleotide triphosphate hydrolases"/>
    <property type="match status" value="1"/>
</dbReference>
<reference evidence="3 4" key="1">
    <citation type="submission" date="2024-04" db="EMBL/GenBank/DDBJ databases">
        <authorList>
            <person name="Abashina T."/>
            <person name="Shaikin A."/>
        </authorList>
    </citation>
    <scope>NUCLEOTIDE SEQUENCE [LARGE SCALE GENOMIC DNA]</scope>
    <source>
        <strain evidence="3 4">AAFK</strain>
    </source>
</reference>
<dbReference type="InterPro" id="IPR027417">
    <property type="entry name" value="P-loop_NTPase"/>
</dbReference>
<gene>
    <name evidence="3" type="primary">hda</name>
    <name evidence="3" type="ORF">WOB96_02095</name>
</gene>
<dbReference type="InterPro" id="IPR055199">
    <property type="entry name" value="Hda_lid"/>
</dbReference>
<dbReference type="CDD" id="cd00009">
    <property type="entry name" value="AAA"/>
    <property type="match status" value="1"/>
</dbReference>
<dbReference type="PANTHER" id="PTHR30050">
    <property type="entry name" value="CHROMOSOMAL REPLICATION INITIATOR PROTEIN DNAA"/>
    <property type="match status" value="1"/>
</dbReference>
<dbReference type="InterPro" id="IPR017788">
    <property type="entry name" value="Hda"/>
</dbReference>
<dbReference type="Pfam" id="PF00308">
    <property type="entry name" value="Bac_DnaA"/>
    <property type="match status" value="1"/>
</dbReference>
<dbReference type="NCBIfam" id="TIGR03420">
    <property type="entry name" value="DnaA_homol_Hda"/>
    <property type="match status" value="1"/>
</dbReference>
<evidence type="ECO:0000259" key="1">
    <source>
        <dbReference type="Pfam" id="PF00308"/>
    </source>
</evidence>
<organism evidence="3 4">
    <name type="scientific">Thermithiobacillus plumbiphilus</name>
    <dbReference type="NCBI Taxonomy" id="1729899"/>
    <lineage>
        <taxon>Bacteria</taxon>
        <taxon>Pseudomonadati</taxon>
        <taxon>Pseudomonadota</taxon>
        <taxon>Acidithiobacillia</taxon>
        <taxon>Acidithiobacillales</taxon>
        <taxon>Thermithiobacillaceae</taxon>
        <taxon>Thermithiobacillus</taxon>
    </lineage>
</organism>